<evidence type="ECO:0000313" key="1">
    <source>
        <dbReference type="EMBL" id="GIM78291.1"/>
    </source>
</evidence>
<comment type="caution">
    <text evidence="1">The sequence shown here is derived from an EMBL/GenBank/DDBJ whole genome shotgun (WGS) entry which is preliminary data.</text>
</comment>
<dbReference type="AlphaFoldDB" id="A0A919SVJ9"/>
<organism evidence="1 2">
    <name type="scientific">Winogradskya consettensis</name>
    <dbReference type="NCBI Taxonomy" id="113560"/>
    <lineage>
        <taxon>Bacteria</taxon>
        <taxon>Bacillati</taxon>
        <taxon>Actinomycetota</taxon>
        <taxon>Actinomycetes</taxon>
        <taxon>Micromonosporales</taxon>
        <taxon>Micromonosporaceae</taxon>
        <taxon>Winogradskya</taxon>
    </lineage>
</organism>
<keyword evidence="2" id="KW-1185">Reference proteome</keyword>
<name>A0A919SVJ9_9ACTN</name>
<dbReference type="EMBL" id="BOQP01000034">
    <property type="protein sequence ID" value="GIM78291.1"/>
    <property type="molecule type" value="Genomic_DNA"/>
</dbReference>
<proteinExistence type="predicted"/>
<protein>
    <submittedName>
        <fullName evidence="1">Uncharacterized protein</fullName>
    </submittedName>
</protein>
<sequence>MRGDAGDGIWGLSGFWAVDLIVVMDLGSSGDGWGWMEVVLIRDYESVRGNPAVRVVLFGGTGGLGVGAVPGGVTCDGVARHAVSGCPYFLPG</sequence>
<accession>A0A919SVJ9</accession>
<reference evidence="1" key="1">
    <citation type="submission" date="2021-03" db="EMBL/GenBank/DDBJ databases">
        <title>Whole genome shotgun sequence of Actinoplanes consettensis NBRC 14913.</title>
        <authorList>
            <person name="Komaki H."/>
            <person name="Tamura T."/>
        </authorList>
    </citation>
    <scope>NUCLEOTIDE SEQUENCE</scope>
    <source>
        <strain evidence="1">NBRC 14913</strain>
    </source>
</reference>
<evidence type="ECO:0000313" key="2">
    <source>
        <dbReference type="Proteomes" id="UP000680865"/>
    </source>
</evidence>
<gene>
    <name evidence="1" type="ORF">Aco04nite_59710</name>
</gene>
<dbReference type="Proteomes" id="UP000680865">
    <property type="component" value="Unassembled WGS sequence"/>
</dbReference>